<keyword evidence="2" id="KW-1185">Reference proteome</keyword>
<evidence type="ECO:0008006" key="3">
    <source>
        <dbReference type="Google" id="ProtNLM"/>
    </source>
</evidence>
<proteinExistence type="predicted"/>
<evidence type="ECO:0000313" key="1">
    <source>
        <dbReference type="EMBL" id="MFC3909879.1"/>
    </source>
</evidence>
<protein>
    <recommendedName>
        <fullName evidence="3">Dot/Icm T4SS effector</fullName>
    </recommendedName>
</protein>
<reference evidence="2" key="1">
    <citation type="journal article" date="2019" name="Int. J. Syst. Evol. Microbiol.">
        <title>The Global Catalogue of Microorganisms (GCM) 10K type strain sequencing project: providing services to taxonomists for standard genome sequencing and annotation.</title>
        <authorList>
            <consortium name="The Broad Institute Genomics Platform"/>
            <consortium name="The Broad Institute Genome Sequencing Center for Infectious Disease"/>
            <person name="Wu L."/>
            <person name="Ma J."/>
        </authorList>
    </citation>
    <scope>NUCLEOTIDE SEQUENCE [LARGE SCALE GENOMIC DNA]</scope>
    <source>
        <strain evidence="2">CCUG 59858</strain>
    </source>
</reference>
<gene>
    <name evidence="1" type="ORF">ACFORL_12445</name>
</gene>
<sequence length="236" mass="27565">MQETIFVKVAKKILNQIFRKSFVKKIFFELSQLPDLVDDKTVCKSLKHLVEQYIGCNGKSLVQHIYDKLEELQLLNTLDIDEPINKFQYHMACYFTKQVVDELSPSRANHLGYSANQLDHTFNQKRKELILQALKDCSQALETLDKNHSNYFDSQCQLVIEHIEKLNKKYSEMFLRPYMPVTSNGIFTVKDLRISRPEIKSSSFESYLLEAKKEIRAKLENTTLTAPQVNNQYSMN</sequence>
<evidence type="ECO:0000313" key="2">
    <source>
        <dbReference type="Proteomes" id="UP001595758"/>
    </source>
</evidence>
<organism evidence="1 2">
    <name type="scientific">Legionella dresdenensis</name>
    <dbReference type="NCBI Taxonomy" id="450200"/>
    <lineage>
        <taxon>Bacteria</taxon>
        <taxon>Pseudomonadati</taxon>
        <taxon>Pseudomonadota</taxon>
        <taxon>Gammaproteobacteria</taxon>
        <taxon>Legionellales</taxon>
        <taxon>Legionellaceae</taxon>
        <taxon>Legionella</taxon>
    </lineage>
</organism>
<dbReference type="Proteomes" id="UP001595758">
    <property type="component" value="Unassembled WGS sequence"/>
</dbReference>
<name>A0ABV8CIS2_9GAMM</name>
<accession>A0ABV8CIS2</accession>
<dbReference type="RefSeq" id="WP_382344526.1">
    <property type="nucleotide sequence ID" value="NZ_JBHSAB010000031.1"/>
</dbReference>
<dbReference type="EMBL" id="JBHSAB010000031">
    <property type="protein sequence ID" value="MFC3909879.1"/>
    <property type="molecule type" value="Genomic_DNA"/>
</dbReference>
<comment type="caution">
    <text evidence="1">The sequence shown here is derived from an EMBL/GenBank/DDBJ whole genome shotgun (WGS) entry which is preliminary data.</text>
</comment>